<sequence length="64" mass="6434">MSGENELAAVRAAIWVGAAVLGALVLVAAALPGRWALLVVPSLVAVPLLAVEAYLSVRRGGGAR</sequence>
<keyword evidence="2" id="KW-0614">Plasmid</keyword>
<accession>A0ABX8R7L7</accession>
<evidence type="ECO:0008006" key="4">
    <source>
        <dbReference type="Google" id="ProtNLM"/>
    </source>
</evidence>
<keyword evidence="1" id="KW-1133">Transmembrane helix</keyword>
<reference evidence="2" key="1">
    <citation type="submission" date="2020-07" db="EMBL/GenBank/DDBJ databases">
        <authorList>
            <person name="Tarantini F.S."/>
            <person name="Hong K.W."/>
            <person name="Chan K.G."/>
        </authorList>
    </citation>
    <scope>NUCLEOTIDE SEQUENCE</scope>
    <source>
        <strain evidence="2">32-07</strain>
        <plasmid evidence="2">pAGRA3207_2</plasmid>
    </source>
</reference>
<keyword evidence="1" id="KW-0472">Membrane</keyword>
<dbReference type="EMBL" id="CP059574">
    <property type="protein sequence ID" value="QXJ27081.1"/>
    <property type="molecule type" value="Genomic_DNA"/>
</dbReference>
<keyword evidence="1" id="KW-0812">Transmembrane</keyword>
<evidence type="ECO:0000256" key="1">
    <source>
        <dbReference type="SAM" id="Phobius"/>
    </source>
</evidence>
<evidence type="ECO:0000313" key="3">
    <source>
        <dbReference type="Proteomes" id="UP001049518"/>
    </source>
</evidence>
<organism evidence="2 3">
    <name type="scientific">Actinomadura graeca</name>
    <dbReference type="NCBI Taxonomy" id="2750812"/>
    <lineage>
        <taxon>Bacteria</taxon>
        <taxon>Bacillati</taxon>
        <taxon>Actinomycetota</taxon>
        <taxon>Actinomycetes</taxon>
        <taxon>Streptosporangiales</taxon>
        <taxon>Thermomonosporaceae</taxon>
        <taxon>Actinomadura</taxon>
    </lineage>
</organism>
<name>A0ABX8R7L7_9ACTN</name>
<dbReference type="RefSeq" id="WP_231336585.1">
    <property type="nucleotide sequence ID" value="NZ_CP059574.1"/>
</dbReference>
<keyword evidence="3" id="KW-1185">Reference proteome</keyword>
<feature type="transmembrane region" description="Helical" evidence="1">
    <location>
        <begin position="12"/>
        <end position="31"/>
    </location>
</feature>
<proteinExistence type="predicted"/>
<dbReference type="Proteomes" id="UP001049518">
    <property type="component" value="Plasmid pAGRA3207_2"/>
</dbReference>
<evidence type="ECO:0000313" key="2">
    <source>
        <dbReference type="EMBL" id="QXJ27081.1"/>
    </source>
</evidence>
<feature type="transmembrane region" description="Helical" evidence="1">
    <location>
        <begin position="37"/>
        <end position="57"/>
    </location>
</feature>
<geneLocation type="plasmid" evidence="2 3">
    <name>pAGRA3207_2</name>
</geneLocation>
<gene>
    <name evidence="2" type="ORF">AGRA3207_007879</name>
</gene>
<protein>
    <recommendedName>
        <fullName evidence="4">Secreted protein</fullName>
    </recommendedName>
</protein>